<dbReference type="EMBL" id="CAXHTA020000021">
    <property type="protein sequence ID" value="CAL5230059.1"/>
    <property type="molecule type" value="Genomic_DNA"/>
</dbReference>
<name>A0ABP1GCY6_9CHLO</name>
<evidence type="ECO:0000313" key="3">
    <source>
        <dbReference type="Proteomes" id="UP001497392"/>
    </source>
</evidence>
<evidence type="ECO:0000313" key="2">
    <source>
        <dbReference type="EMBL" id="CAL5230059.1"/>
    </source>
</evidence>
<feature type="compositionally biased region" description="Basic residues" evidence="1">
    <location>
        <begin position="20"/>
        <end position="42"/>
    </location>
</feature>
<feature type="region of interest" description="Disordered" evidence="1">
    <location>
        <begin position="20"/>
        <end position="52"/>
    </location>
</feature>
<comment type="caution">
    <text evidence="2">The sequence shown here is derived from an EMBL/GenBank/DDBJ whole genome shotgun (WGS) entry which is preliminary data.</text>
</comment>
<evidence type="ECO:0000256" key="1">
    <source>
        <dbReference type="SAM" id="MobiDB-lite"/>
    </source>
</evidence>
<feature type="compositionally biased region" description="Polar residues" evidence="1">
    <location>
        <begin position="210"/>
        <end position="220"/>
    </location>
</feature>
<feature type="region of interest" description="Disordered" evidence="1">
    <location>
        <begin position="197"/>
        <end position="267"/>
    </location>
</feature>
<feature type="region of interest" description="Disordered" evidence="1">
    <location>
        <begin position="87"/>
        <end position="112"/>
    </location>
</feature>
<sequence length="318" mass="35135">MDIECHRRVHAPTSPLHRWHVRSRRRSRNAVRVQAKQKKQKRQYGPGAGGAAEMDPALEAAYQQFGRALGEAPRETAKIVQQKLGIEQTTQQPISSQPRMAQRQRPQQRQIDDASFKKLERLFDMAMSDPLNDQDAQPQALLRAKARMAPSITEAQRRETLLELLENTLKPRKAAASLGMDLIEPVRPCGGQQVPKLMMPYGKTPAAERPSSSPAVSASTIPDLVMPRGKQATPVRPQSPGASSREPVAEPAPPRANLGPPPPLIQPKGRLEVQQATRLSNELDAMQRGTVPVRAPIVEVRISPNNAFVHCTAAHWRA</sequence>
<feature type="compositionally biased region" description="Pro residues" evidence="1">
    <location>
        <begin position="250"/>
        <end position="265"/>
    </location>
</feature>
<feature type="compositionally biased region" description="Polar residues" evidence="1">
    <location>
        <begin position="87"/>
        <end position="96"/>
    </location>
</feature>
<feature type="compositionally biased region" description="Low complexity" evidence="1">
    <location>
        <begin position="97"/>
        <end position="109"/>
    </location>
</feature>
<reference evidence="2 3" key="1">
    <citation type="submission" date="2024-06" db="EMBL/GenBank/DDBJ databases">
        <authorList>
            <person name="Kraege A."/>
            <person name="Thomma B."/>
        </authorList>
    </citation>
    <scope>NUCLEOTIDE SEQUENCE [LARGE SCALE GENOMIC DNA]</scope>
</reference>
<gene>
    <name evidence="2" type="primary">g13510</name>
    <name evidence="2" type="ORF">VP750_LOCUS11965</name>
</gene>
<protein>
    <submittedName>
        <fullName evidence="2">G13510 protein</fullName>
    </submittedName>
</protein>
<dbReference type="Proteomes" id="UP001497392">
    <property type="component" value="Unassembled WGS sequence"/>
</dbReference>
<accession>A0ABP1GCY6</accession>
<proteinExistence type="predicted"/>
<keyword evidence="3" id="KW-1185">Reference proteome</keyword>
<organism evidence="2 3">
    <name type="scientific">Coccomyxa viridis</name>
    <dbReference type="NCBI Taxonomy" id="1274662"/>
    <lineage>
        <taxon>Eukaryota</taxon>
        <taxon>Viridiplantae</taxon>
        <taxon>Chlorophyta</taxon>
        <taxon>core chlorophytes</taxon>
        <taxon>Trebouxiophyceae</taxon>
        <taxon>Trebouxiophyceae incertae sedis</taxon>
        <taxon>Coccomyxaceae</taxon>
        <taxon>Coccomyxa</taxon>
    </lineage>
</organism>